<dbReference type="InterPro" id="IPR018771">
    <property type="entry name" value="PocR_dom"/>
</dbReference>
<dbReference type="EC" id="2.7.13.3" evidence="2"/>
<dbReference type="Pfam" id="PF13426">
    <property type="entry name" value="PAS_9"/>
    <property type="match status" value="3"/>
</dbReference>
<evidence type="ECO:0000259" key="9">
    <source>
        <dbReference type="PROSITE" id="PS50113"/>
    </source>
</evidence>
<organism evidence="10">
    <name type="scientific">marine sediment metagenome</name>
    <dbReference type="NCBI Taxonomy" id="412755"/>
    <lineage>
        <taxon>unclassified sequences</taxon>
        <taxon>metagenomes</taxon>
        <taxon>ecological metagenomes</taxon>
    </lineage>
</organism>
<dbReference type="InterPro" id="IPR003018">
    <property type="entry name" value="GAF"/>
</dbReference>
<dbReference type="InterPro" id="IPR035965">
    <property type="entry name" value="PAS-like_dom_sf"/>
</dbReference>
<dbReference type="Pfam" id="PF13185">
    <property type="entry name" value="GAF_2"/>
    <property type="match status" value="1"/>
</dbReference>
<keyword evidence="6" id="KW-0175">Coiled coil</keyword>
<dbReference type="InterPro" id="IPR000700">
    <property type="entry name" value="PAS-assoc_C"/>
</dbReference>
<evidence type="ECO:0000256" key="6">
    <source>
        <dbReference type="SAM" id="Coils"/>
    </source>
</evidence>
<dbReference type="SMART" id="SM00388">
    <property type="entry name" value="HisKA"/>
    <property type="match status" value="1"/>
</dbReference>
<feature type="domain" description="PAS" evidence="8">
    <location>
        <begin position="328"/>
        <end position="400"/>
    </location>
</feature>
<dbReference type="PRINTS" id="PR00344">
    <property type="entry name" value="BCTRLSENSOR"/>
</dbReference>
<dbReference type="Gene3D" id="3.30.450.40">
    <property type="match status" value="1"/>
</dbReference>
<comment type="catalytic activity">
    <reaction evidence="1">
        <text>ATP + protein L-histidine = ADP + protein N-phospho-L-histidine.</text>
        <dbReference type="EC" id="2.7.13.3"/>
    </reaction>
</comment>
<dbReference type="Pfam" id="PF00512">
    <property type="entry name" value="HisKA"/>
    <property type="match status" value="1"/>
</dbReference>
<feature type="domain" description="PAS" evidence="8">
    <location>
        <begin position="1"/>
        <end position="58"/>
    </location>
</feature>
<sequence length="1497" mass="172395">MIIIVDIETKKPVEFNDKVYKLLGYSREEFFKMGIYKYDANENQEEVKCHVEQILRDGGADFETKFLTKKGEILDIFARVRVIELLGKKYFQSICQDITERKKAEKELKRIEWLLKAKPIQYQIETPEYGDLTELNEQNMILKKVGKEVLNDIVIDFLNLLETSAAVYEKNGDYALGILSSGWCTFLDNTSRKLCNIEDNIKALNCGKWICHESCWSKASKKSIELGKSVETECDGGLHIFATPILANNEIVGSISIGYGDPPSDEIKLQEIAEKYDIKLDKLKELSNSYESRPVWMINIAKNKLLTSAKLIGEIIERKMIEQKLRESELMLQKSQEIAQIGSFEMDLSTNEVVWSNQLYKLFGLKKEAKIVDYEKVLALIHPDDRERAIKVSSEATKEQKPYKLEHRVIHPDGRILDLLITGDVIRNDKNEIVKIGGITQDITENKKKEEELRLHSAIMLNVNEGIHLVRLNDGMIVYANPAFEKMLGYNPGEMIGKDVAIVNAPTDKTPKETKEEIMGILAETREWHGEVKNIKKDGTPFWCYANVSVFDHPEYGKVLVSVHTDITERKITEQKLKESEKKYHDLYEDAPIAYFSIGTDKEITNCNKAAHRLLGYTKEELANLTVFDLYADNENGLKKAKNLFKHFLKGEIIQDEELQMKRKNGESIWVNLTVDSIKDQIGNIIESRSIVIDITERKKAEQSLLKSQKNLSIKNKISNIFLTFPDEEMYGEILALVLKELKSKFGVFGYINENGDLVEPSLTREVWDKCKIENKSIIFQKKIWAQNIYGKIIKEKRSIYMNKSFKVPNGHLPILNFLGTPIIHQNEIIGIITIANKESDYNENDITLIESIIDDITPILHVRLERDLIEKQRKKTEKKISDLAKFPSENPNPVLRVKKDRVIYANQAGQQLFGIRESSIVPIILQDIVNEVILTKTQRLKNLILNNRIYSLVITPIENENYANIYGRDITLREKAERELKKSEVKLRERVKELRCLYGISKLIEKSNISLEQIINGTLKLIPPAWQYPNICNAKITYNEKRGITLNFEESEWKLCSDDKINDKDLKIEVFYLENKLFLKEEELLIRDIGDRLKSILELKEAELELKTLNQELESRVEERTLDLIKSEEKVKNLINNISDVLIEIDNPGVLIFIGPQIASINEYHSKEMIGNKLIEQIHPEDRTIYQEFLKKALNCGHTKSIECRLKHKKGYYVPISIRGSYVKIKNKNNFYGVIRDITEKRKVDTMISREIKKLKELDRIKTDLITRMSHELKTPLISIFSGSEFLLNDYNDKLNDVVKNILSDIHAGGVRLKSMVENLLTVFEIDSKTINFRFSKENLIPIIKQCVEDVIFQANKRNILIDVELSEKIYFDVDKLMIERAISNIISNAIKNTPPKGNVFIGTIEHHNYIEIIIKDTGVGITKKELMDLFKPFGKIERYGKGLDVDIEGPGLGLYIANEIIKLHGGELILKCKGRNRGCTFTIRLNRVRDNPTSI</sequence>
<dbReference type="InterPro" id="IPR013655">
    <property type="entry name" value="PAS_fold_3"/>
</dbReference>
<dbReference type="Gene3D" id="3.30.450.20">
    <property type="entry name" value="PAS domain"/>
    <property type="match status" value="5"/>
</dbReference>
<dbReference type="PANTHER" id="PTHR43304">
    <property type="entry name" value="PHYTOCHROME-LIKE PROTEIN CPH1"/>
    <property type="match status" value="1"/>
</dbReference>
<proteinExistence type="predicted"/>
<dbReference type="SUPFAM" id="SSF55781">
    <property type="entry name" value="GAF domain-like"/>
    <property type="match status" value="1"/>
</dbReference>
<protein>
    <recommendedName>
        <fullName evidence="2">histidine kinase</fullName>
        <ecNumber evidence="2">2.7.13.3</ecNumber>
    </recommendedName>
</protein>
<evidence type="ECO:0000256" key="2">
    <source>
        <dbReference type="ARBA" id="ARBA00012438"/>
    </source>
</evidence>
<evidence type="ECO:0000259" key="7">
    <source>
        <dbReference type="PROSITE" id="PS50109"/>
    </source>
</evidence>
<dbReference type="Pfam" id="PF02518">
    <property type="entry name" value="HATPase_c"/>
    <property type="match status" value="1"/>
</dbReference>
<feature type="domain" description="Histidine kinase" evidence="7">
    <location>
        <begin position="1269"/>
        <end position="1491"/>
    </location>
</feature>
<name>A0A0F9MYN8_9ZZZZ</name>
<dbReference type="NCBIfam" id="TIGR00229">
    <property type="entry name" value="sensory_box"/>
    <property type="match status" value="5"/>
</dbReference>
<accession>A0A0F9MYN8</accession>
<dbReference type="SUPFAM" id="SSF55785">
    <property type="entry name" value="PYP-like sensor domain (PAS domain)"/>
    <property type="match status" value="5"/>
</dbReference>
<evidence type="ECO:0000256" key="5">
    <source>
        <dbReference type="ARBA" id="ARBA00022777"/>
    </source>
</evidence>
<dbReference type="SMART" id="SM00086">
    <property type="entry name" value="PAC"/>
    <property type="match status" value="5"/>
</dbReference>
<feature type="domain" description="PAS" evidence="8">
    <location>
        <begin position="474"/>
        <end position="498"/>
    </location>
</feature>
<keyword evidence="5" id="KW-0418">Kinase</keyword>
<dbReference type="SUPFAM" id="SSF55874">
    <property type="entry name" value="ATPase domain of HSP90 chaperone/DNA topoisomerase II/histidine kinase"/>
    <property type="match status" value="1"/>
</dbReference>
<keyword evidence="3" id="KW-0597">Phosphoprotein</keyword>
<feature type="domain" description="PAS" evidence="8">
    <location>
        <begin position="580"/>
        <end position="652"/>
    </location>
</feature>
<feature type="coiled-coil region" evidence="6">
    <location>
        <begin position="1093"/>
        <end position="1131"/>
    </location>
</feature>
<feature type="domain" description="PAC" evidence="9">
    <location>
        <begin position="655"/>
        <end position="707"/>
    </location>
</feature>
<evidence type="ECO:0000256" key="3">
    <source>
        <dbReference type="ARBA" id="ARBA00022553"/>
    </source>
</evidence>
<dbReference type="PANTHER" id="PTHR43304:SF1">
    <property type="entry name" value="PAC DOMAIN-CONTAINING PROTEIN"/>
    <property type="match status" value="1"/>
</dbReference>
<dbReference type="SMART" id="SM00091">
    <property type="entry name" value="PAS"/>
    <property type="match status" value="5"/>
</dbReference>
<dbReference type="InterPro" id="IPR001610">
    <property type="entry name" value="PAC"/>
</dbReference>
<dbReference type="Gene3D" id="1.10.287.130">
    <property type="match status" value="1"/>
</dbReference>
<dbReference type="CDD" id="cd00082">
    <property type="entry name" value="HisKA"/>
    <property type="match status" value="1"/>
</dbReference>
<gene>
    <name evidence="10" type="ORF">LCGC14_1096000</name>
</gene>
<comment type="caution">
    <text evidence="10">The sequence shown here is derived from an EMBL/GenBank/DDBJ whole genome shotgun (WGS) entry which is preliminary data.</text>
</comment>
<feature type="domain" description="PAC" evidence="9">
    <location>
        <begin position="528"/>
        <end position="579"/>
    </location>
</feature>
<dbReference type="InterPro" id="IPR005467">
    <property type="entry name" value="His_kinase_dom"/>
</dbReference>
<dbReference type="Pfam" id="PF13188">
    <property type="entry name" value="PAS_8"/>
    <property type="match status" value="1"/>
</dbReference>
<dbReference type="EMBL" id="LAZR01004903">
    <property type="protein sequence ID" value="KKN04577.1"/>
    <property type="molecule type" value="Genomic_DNA"/>
</dbReference>
<dbReference type="CDD" id="cd00130">
    <property type="entry name" value="PAS"/>
    <property type="match status" value="4"/>
</dbReference>
<dbReference type="PROSITE" id="PS50113">
    <property type="entry name" value="PAC"/>
    <property type="match status" value="4"/>
</dbReference>
<dbReference type="PROSITE" id="PS50109">
    <property type="entry name" value="HIS_KIN"/>
    <property type="match status" value="1"/>
</dbReference>
<dbReference type="SMART" id="SM00387">
    <property type="entry name" value="HATPase_c"/>
    <property type="match status" value="1"/>
</dbReference>
<feature type="domain" description="PAC" evidence="9">
    <location>
        <begin position="60"/>
        <end position="110"/>
    </location>
</feature>
<dbReference type="PROSITE" id="PS50112">
    <property type="entry name" value="PAS"/>
    <property type="match status" value="5"/>
</dbReference>
<keyword evidence="4" id="KW-0808">Transferase</keyword>
<evidence type="ECO:0000256" key="4">
    <source>
        <dbReference type="ARBA" id="ARBA00022679"/>
    </source>
</evidence>
<evidence type="ECO:0000313" key="10">
    <source>
        <dbReference type="EMBL" id="KKN04577.1"/>
    </source>
</evidence>
<dbReference type="Pfam" id="PF10114">
    <property type="entry name" value="PocR"/>
    <property type="match status" value="1"/>
</dbReference>
<dbReference type="InterPro" id="IPR036890">
    <property type="entry name" value="HATPase_C_sf"/>
</dbReference>
<dbReference type="InterPro" id="IPR004358">
    <property type="entry name" value="Sig_transdc_His_kin-like_C"/>
</dbReference>
<dbReference type="InterPro" id="IPR036097">
    <property type="entry name" value="HisK_dim/P_sf"/>
</dbReference>
<dbReference type="Gene3D" id="3.30.565.10">
    <property type="entry name" value="Histidine kinase-like ATPase, C-terminal domain"/>
    <property type="match status" value="1"/>
</dbReference>
<dbReference type="GO" id="GO:0000155">
    <property type="term" value="F:phosphorelay sensor kinase activity"/>
    <property type="evidence" value="ECO:0007669"/>
    <property type="project" value="InterPro"/>
</dbReference>
<dbReference type="SUPFAM" id="SSF47384">
    <property type="entry name" value="Homodimeric domain of signal transducing histidine kinase"/>
    <property type="match status" value="1"/>
</dbReference>
<dbReference type="InterPro" id="IPR052162">
    <property type="entry name" value="Sensor_kinase/Photoreceptor"/>
</dbReference>
<dbReference type="Gene3D" id="2.10.70.100">
    <property type="match status" value="1"/>
</dbReference>
<feature type="domain" description="PAC" evidence="9">
    <location>
        <begin position="403"/>
        <end position="455"/>
    </location>
</feature>
<evidence type="ECO:0000256" key="1">
    <source>
        <dbReference type="ARBA" id="ARBA00000085"/>
    </source>
</evidence>
<feature type="domain" description="PAS" evidence="8">
    <location>
        <begin position="1128"/>
        <end position="1198"/>
    </location>
</feature>
<dbReference type="CDD" id="cd00075">
    <property type="entry name" value="HATPase"/>
    <property type="match status" value="1"/>
</dbReference>
<dbReference type="InterPro" id="IPR003661">
    <property type="entry name" value="HisK_dim/P_dom"/>
</dbReference>
<dbReference type="InterPro" id="IPR003594">
    <property type="entry name" value="HATPase_dom"/>
</dbReference>
<dbReference type="Pfam" id="PF08447">
    <property type="entry name" value="PAS_3"/>
    <property type="match status" value="2"/>
</dbReference>
<dbReference type="InterPro" id="IPR029016">
    <property type="entry name" value="GAF-like_dom_sf"/>
</dbReference>
<reference evidence="10" key="1">
    <citation type="journal article" date="2015" name="Nature">
        <title>Complex archaea that bridge the gap between prokaryotes and eukaryotes.</title>
        <authorList>
            <person name="Spang A."/>
            <person name="Saw J.H."/>
            <person name="Jorgensen S.L."/>
            <person name="Zaremba-Niedzwiedzka K."/>
            <person name="Martijn J."/>
            <person name="Lind A.E."/>
            <person name="van Eijk R."/>
            <person name="Schleper C."/>
            <person name="Guy L."/>
            <person name="Ettema T.J."/>
        </authorList>
    </citation>
    <scope>NUCLEOTIDE SEQUENCE</scope>
</reference>
<dbReference type="InterPro" id="IPR000014">
    <property type="entry name" value="PAS"/>
</dbReference>
<evidence type="ECO:0000259" key="8">
    <source>
        <dbReference type="PROSITE" id="PS50112"/>
    </source>
</evidence>